<evidence type="ECO:0000313" key="2">
    <source>
        <dbReference type="EMBL" id="TQE44623.1"/>
    </source>
</evidence>
<dbReference type="AlphaFoldDB" id="A0A540RA65"/>
<keyword evidence="3" id="KW-1185">Reference proteome</keyword>
<dbReference type="Proteomes" id="UP000318080">
    <property type="component" value="Unassembled WGS sequence"/>
</dbReference>
<accession>A0A540RA65</accession>
<gene>
    <name evidence="2" type="ORF">EJK80_00590</name>
</gene>
<comment type="caution">
    <text evidence="2">The sequence shown here is derived from an EMBL/GenBank/DDBJ whole genome shotgun (WGS) entry which is preliminary data.</text>
</comment>
<evidence type="ECO:0000313" key="3">
    <source>
        <dbReference type="Proteomes" id="UP000318080"/>
    </source>
</evidence>
<protein>
    <submittedName>
        <fullName evidence="2">Uncharacterized protein</fullName>
    </submittedName>
</protein>
<dbReference type="GeneID" id="79853367"/>
<keyword evidence="1" id="KW-1133">Transmembrane helix</keyword>
<reference evidence="2 3" key="1">
    <citation type="submission" date="2019-06" db="EMBL/GenBank/DDBJ databases">
        <title>Draft genome of C. phoceense Strain 272.</title>
        <authorList>
            <person name="Pacheco L.G.C."/>
            <person name="Barberis C.M."/>
            <person name="Almuzara M.N."/>
            <person name="Traglia G.M."/>
            <person name="Santos C.S."/>
            <person name="Rocha D.J.P.G."/>
            <person name="Aguiar E.R.G.R."/>
            <person name="Vay C.A."/>
        </authorList>
    </citation>
    <scope>NUCLEOTIDE SEQUENCE [LARGE SCALE GENOMIC DNA]</scope>
    <source>
        <strain evidence="2 3">272</strain>
    </source>
</reference>
<sequence length="192" mass="20326">MTNESLASASSAVATLAPQALHAFVFAAVVPCALLVGIGFLARHFTRPRTAGTTRCLGFRQLLVRGFACGLSFGIFTLLPIPFTVTVIIASGLCIFAASVLAWRGTFPVASVFVAVAGMMLGTVTVEILTNIVYELEFGTNATANWSTSLTIMWILYAIPSSIIALLFAGLAAQTRRPQPADAPTRVHAHTR</sequence>
<dbReference type="EMBL" id="VHIR01000001">
    <property type="protein sequence ID" value="TQE44623.1"/>
    <property type="molecule type" value="Genomic_DNA"/>
</dbReference>
<keyword evidence="1" id="KW-0812">Transmembrane</keyword>
<evidence type="ECO:0000256" key="1">
    <source>
        <dbReference type="SAM" id="Phobius"/>
    </source>
</evidence>
<name>A0A540RA65_9CORY</name>
<organism evidence="2 3">
    <name type="scientific">Corynebacterium phoceense</name>
    <dbReference type="NCBI Taxonomy" id="1686286"/>
    <lineage>
        <taxon>Bacteria</taxon>
        <taxon>Bacillati</taxon>
        <taxon>Actinomycetota</taxon>
        <taxon>Actinomycetes</taxon>
        <taxon>Mycobacteriales</taxon>
        <taxon>Corynebacteriaceae</taxon>
        <taxon>Corynebacterium</taxon>
    </lineage>
</organism>
<keyword evidence="1" id="KW-0472">Membrane</keyword>
<proteinExistence type="predicted"/>
<feature type="transmembrane region" description="Helical" evidence="1">
    <location>
        <begin position="154"/>
        <end position="173"/>
    </location>
</feature>
<dbReference type="RefSeq" id="WP_066487036.1">
    <property type="nucleotide sequence ID" value="NZ_JADPQA010000003.1"/>
</dbReference>
<feature type="transmembrane region" description="Helical" evidence="1">
    <location>
        <begin position="110"/>
        <end position="134"/>
    </location>
</feature>
<feature type="transmembrane region" description="Helical" evidence="1">
    <location>
        <begin position="62"/>
        <end position="79"/>
    </location>
</feature>
<feature type="transmembrane region" description="Helical" evidence="1">
    <location>
        <begin position="85"/>
        <end position="103"/>
    </location>
</feature>
<feature type="transmembrane region" description="Helical" evidence="1">
    <location>
        <begin position="20"/>
        <end position="42"/>
    </location>
</feature>
<dbReference type="STRING" id="1686286.GCA_900092335_02206"/>